<name>A0AAW0FFN8_9APHY</name>
<keyword evidence="2" id="KW-1185">Reference proteome</keyword>
<comment type="caution">
    <text evidence="1">The sequence shown here is derived from an EMBL/GenBank/DDBJ whole genome shotgun (WGS) entry which is preliminary data.</text>
</comment>
<dbReference type="EMBL" id="JASBNA010000050">
    <property type="protein sequence ID" value="KAK7680400.1"/>
    <property type="molecule type" value="Genomic_DNA"/>
</dbReference>
<protein>
    <submittedName>
        <fullName evidence="1">Uncharacterized protein</fullName>
    </submittedName>
</protein>
<evidence type="ECO:0000313" key="2">
    <source>
        <dbReference type="Proteomes" id="UP001385951"/>
    </source>
</evidence>
<dbReference type="Proteomes" id="UP001385951">
    <property type="component" value="Unassembled WGS sequence"/>
</dbReference>
<sequence>MAAEDPILVIQDFLRESDEVKVAVNARTAQVESPSEVEDLRTDSSEWEDATKLRILSVVCHLDYDIGEEQGCVFIFKPRLRRVSPDSAPYTIENVLPILGPFSISMAQPRRITMDLSRATSLSPTSLLNHSKTELKVTIHPGHDTTLQPISLLTRDTHGLRAVLAECKRLKELTDANYEPEVTPPFTWILPYISNSLPEILSPIPSDLRHVHRPAYTLLSHATAGQPTDEPFDISLIREDWIKHKVYDEVFGPSQKLPLRIRIGTFNVNGKLPSQDLSPWLRGASTPPHHLPPVKQVSPLSLGEIGSRSYFEGQAEYVESASLASIETTTAGTNVTDASNYSLRMGASASQETLADTRADHGDQNDPDLFVLGFQELDLSTEALLYSTKTTREDAWCTAVLAGLGEKATGYQKAGRSFDSI</sequence>
<dbReference type="Gene3D" id="3.60.10.10">
    <property type="entry name" value="Endonuclease/exonuclease/phosphatase"/>
    <property type="match status" value="1"/>
</dbReference>
<gene>
    <name evidence="1" type="ORF">QCA50_016640</name>
</gene>
<evidence type="ECO:0000313" key="1">
    <source>
        <dbReference type="EMBL" id="KAK7680400.1"/>
    </source>
</evidence>
<dbReference type="AlphaFoldDB" id="A0AAW0FFN8"/>
<proteinExistence type="predicted"/>
<reference evidence="1 2" key="1">
    <citation type="submission" date="2022-09" db="EMBL/GenBank/DDBJ databases">
        <authorList>
            <person name="Palmer J.M."/>
        </authorList>
    </citation>
    <scope>NUCLEOTIDE SEQUENCE [LARGE SCALE GENOMIC DNA]</scope>
    <source>
        <strain evidence="1 2">DSM 7382</strain>
    </source>
</reference>
<dbReference type="InterPro" id="IPR036691">
    <property type="entry name" value="Endo/exonu/phosph_ase_sf"/>
</dbReference>
<accession>A0AAW0FFN8</accession>
<organism evidence="1 2">
    <name type="scientific">Cerrena zonata</name>
    <dbReference type="NCBI Taxonomy" id="2478898"/>
    <lineage>
        <taxon>Eukaryota</taxon>
        <taxon>Fungi</taxon>
        <taxon>Dikarya</taxon>
        <taxon>Basidiomycota</taxon>
        <taxon>Agaricomycotina</taxon>
        <taxon>Agaricomycetes</taxon>
        <taxon>Polyporales</taxon>
        <taxon>Cerrenaceae</taxon>
        <taxon>Cerrena</taxon>
    </lineage>
</organism>